<feature type="transmembrane region" description="Helical" evidence="7">
    <location>
        <begin position="65"/>
        <end position="82"/>
    </location>
</feature>
<feature type="transmembrane region" description="Helical" evidence="7">
    <location>
        <begin position="113"/>
        <end position="138"/>
    </location>
</feature>
<dbReference type="EMBL" id="JBHLXP010000001">
    <property type="protein sequence ID" value="MFC0047487.1"/>
    <property type="molecule type" value="Genomic_DNA"/>
</dbReference>
<keyword evidence="4 7" id="KW-0812">Transmembrane</keyword>
<dbReference type="CDD" id="cd16017">
    <property type="entry name" value="LptA"/>
    <property type="match status" value="1"/>
</dbReference>
<dbReference type="InterPro" id="IPR000917">
    <property type="entry name" value="Sulfatase_N"/>
</dbReference>
<evidence type="ECO:0000256" key="3">
    <source>
        <dbReference type="ARBA" id="ARBA00022679"/>
    </source>
</evidence>
<feature type="transmembrane region" description="Helical" evidence="7">
    <location>
        <begin position="41"/>
        <end position="58"/>
    </location>
</feature>
<keyword evidence="6 7" id="KW-0472">Membrane</keyword>
<proteinExistence type="predicted"/>
<dbReference type="RefSeq" id="WP_377240828.1">
    <property type="nucleotide sequence ID" value="NZ_JBHLXP010000001.1"/>
</dbReference>
<dbReference type="Pfam" id="PF00884">
    <property type="entry name" value="Sulfatase"/>
    <property type="match status" value="1"/>
</dbReference>
<feature type="domain" description="Sulfatase N-terminal" evidence="8">
    <location>
        <begin position="244"/>
        <end position="534"/>
    </location>
</feature>
<dbReference type="InterPro" id="IPR040423">
    <property type="entry name" value="PEA_transferase"/>
</dbReference>
<dbReference type="Proteomes" id="UP001589813">
    <property type="component" value="Unassembled WGS sequence"/>
</dbReference>
<reference evidence="9 10" key="1">
    <citation type="submission" date="2024-09" db="EMBL/GenBank/DDBJ databases">
        <authorList>
            <person name="Sun Q."/>
            <person name="Mori K."/>
        </authorList>
    </citation>
    <scope>NUCLEOTIDE SEQUENCE [LARGE SCALE GENOMIC DNA]</scope>
    <source>
        <strain evidence="9 10">KCTC 23315</strain>
    </source>
</reference>
<keyword evidence="10" id="KW-1185">Reference proteome</keyword>
<name>A0ABV6B9J3_9GAMM</name>
<evidence type="ECO:0000256" key="5">
    <source>
        <dbReference type="ARBA" id="ARBA00022989"/>
    </source>
</evidence>
<evidence type="ECO:0000313" key="9">
    <source>
        <dbReference type="EMBL" id="MFC0047487.1"/>
    </source>
</evidence>
<dbReference type="GO" id="GO:0016740">
    <property type="term" value="F:transferase activity"/>
    <property type="evidence" value="ECO:0007669"/>
    <property type="project" value="UniProtKB-KW"/>
</dbReference>
<dbReference type="InterPro" id="IPR017850">
    <property type="entry name" value="Alkaline_phosphatase_core_sf"/>
</dbReference>
<comment type="subcellular location">
    <subcellularLocation>
        <location evidence="1">Cell membrane</location>
        <topology evidence="1">Multi-pass membrane protein</topology>
    </subcellularLocation>
</comment>
<evidence type="ECO:0000256" key="2">
    <source>
        <dbReference type="ARBA" id="ARBA00022475"/>
    </source>
</evidence>
<dbReference type="PANTHER" id="PTHR30443:SF0">
    <property type="entry name" value="PHOSPHOETHANOLAMINE TRANSFERASE EPTA"/>
    <property type="match status" value="1"/>
</dbReference>
<dbReference type="PANTHER" id="PTHR30443">
    <property type="entry name" value="INNER MEMBRANE PROTEIN"/>
    <property type="match status" value="1"/>
</dbReference>
<keyword evidence="3 9" id="KW-0808">Transferase</keyword>
<evidence type="ECO:0000256" key="7">
    <source>
        <dbReference type="SAM" id="Phobius"/>
    </source>
</evidence>
<gene>
    <name evidence="9" type="ORF">ACFFJP_04165</name>
</gene>
<keyword evidence="5 7" id="KW-1133">Transmembrane helix</keyword>
<comment type="caution">
    <text evidence="9">The sequence shown here is derived from an EMBL/GenBank/DDBJ whole genome shotgun (WGS) entry which is preliminary data.</text>
</comment>
<organism evidence="9 10">
    <name type="scientific">Rheinheimera tilapiae</name>
    <dbReference type="NCBI Taxonomy" id="875043"/>
    <lineage>
        <taxon>Bacteria</taxon>
        <taxon>Pseudomonadati</taxon>
        <taxon>Pseudomonadota</taxon>
        <taxon>Gammaproteobacteria</taxon>
        <taxon>Chromatiales</taxon>
        <taxon>Chromatiaceae</taxon>
        <taxon>Rheinheimera</taxon>
    </lineage>
</organism>
<dbReference type="SUPFAM" id="SSF53649">
    <property type="entry name" value="Alkaline phosphatase-like"/>
    <property type="match status" value="1"/>
</dbReference>
<evidence type="ECO:0000256" key="6">
    <source>
        <dbReference type="ARBA" id="ARBA00023136"/>
    </source>
</evidence>
<evidence type="ECO:0000259" key="8">
    <source>
        <dbReference type="Pfam" id="PF00884"/>
    </source>
</evidence>
<sequence>MIKKLPQSRPLAVVLLLCLLLLLLSPQYLVLQRGQDLGPWLRLGMLPALLLLLVLLSLQRSFGRSVWLLLPLALLVPQEWFYQLTYGKATDAHAMAIIAETDLAEAAGYLSGIGWLLFAALLGILLLFGLTSSVLLAAQLHWPRYLRPLIWGCAMTGVGWVVMQERQYAIDYPVVQQADATQTALSRRPLPQSHNLFYQSFPLNLVLAGNEYRVQQQALSQVAAQSRDFRFGAAQPEVLGERQIYVLVIGETLRPDRLQLNGYPRATTPELASIPGVVSFKNMISPWAWTRMSVPVIISRKTAADHSYFFNEKSLVAAFAEAGFRTYWLSTQSPLGVHDSSVALHASEADEVQYLNPVGYKKEGFYDAVLLDAFRRVLARNEQKQLIVLHTLGSHFSYTDRYPPEFDRFLPSGKGQKIGMHDRANRELLNNAYDNTVLYTDFVVSGLIKQLQSQQAIASLLLVSDHGENIFDGNCDKSGHGHNTEFDYRVGALWWGSELFSKQFPQKTQQLNKAAQLPLMTGQTFHTMLQLADIHYPSQQTAISFADPAFRPQSRKLWTGIDFDRAAKSGQCRILPQGQTSTNPSGNK</sequence>
<evidence type="ECO:0000256" key="1">
    <source>
        <dbReference type="ARBA" id="ARBA00004651"/>
    </source>
</evidence>
<accession>A0ABV6B9J3</accession>
<evidence type="ECO:0000313" key="10">
    <source>
        <dbReference type="Proteomes" id="UP001589813"/>
    </source>
</evidence>
<dbReference type="Gene3D" id="3.40.720.10">
    <property type="entry name" value="Alkaline Phosphatase, subunit A"/>
    <property type="match status" value="1"/>
</dbReference>
<protein>
    <submittedName>
        <fullName evidence="9">Phosphoethanolamine transferase</fullName>
    </submittedName>
</protein>
<feature type="transmembrane region" description="Helical" evidence="7">
    <location>
        <begin position="145"/>
        <end position="163"/>
    </location>
</feature>
<dbReference type="InterPro" id="IPR058130">
    <property type="entry name" value="PEA_transf_C"/>
</dbReference>
<keyword evidence="2" id="KW-1003">Cell membrane</keyword>
<evidence type="ECO:0000256" key="4">
    <source>
        <dbReference type="ARBA" id="ARBA00022692"/>
    </source>
</evidence>